<evidence type="ECO:0000256" key="6">
    <source>
        <dbReference type="ARBA" id="ARBA00011893"/>
    </source>
</evidence>
<dbReference type="InterPro" id="IPR029057">
    <property type="entry name" value="PRTase-like"/>
</dbReference>
<sequence length="185" mass="19765">QMASSLDQLKPEIEAHIRSVHDFPKKGIDFRDIMPLMRQPKLVGRLCQAVADHIQSRGGVQAVVGLEARGFLFGPQVAQILDVPFVPIRKAGKLPGECVAAAYAKEYGEDKIEVQKGAISPGDRVLIIDDLLATGGTLAASIDLITKVQGVVAEAFVIIELAGLCGRAKLPKDVHTHALIVYPGA</sequence>
<proteinExistence type="inferred from homology"/>
<evidence type="ECO:0000256" key="8">
    <source>
        <dbReference type="ARBA" id="ARBA00022490"/>
    </source>
</evidence>
<dbReference type="GO" id="GO:0005737">
    <property type="term" value="C:cytoplasm"/>
    <property type="evidence" value="ECO:0007669"/>
    <property type="project" value="UniProtKB-SubCell"/>
</dbReference>
<keyword evidence="10" id="KW-0808">Transferase</keyword>
<keyword evidence="14" id="KW-1185">Reference proteome</keyword>
<dbReference type="PANTHER" id="PTHR32315:SF3">
    <property type="entry name" value="ADENINE PHOSPHORIBOSYLTRANSFERASE"/>
    <property type="match status" value="1"/>
</dbReference>
<keyword evidence="8" id="KW-0963">Cytoplasm</keyword>
<dbReference type="EMBL" id="BTRK01000005">
    <property type="protein sequence ID" value="GMR52975.1"/>
    <property type="molecule type" value="Genomic_DNA"/>
</dbReference>
<evidence type="ECO:0000313" key="13">
    <source>
        <dbReference type="EMBL" id="GMR52975.1"/>
    </source>
</evidence>
<dbReference type="Proteomes" id="UP001328107">
    <property type="component" value="Unassembled WGS sequence"/>
</dbReference>
<dbReference type="NCBIfam" id="NF002634">
    <property type="entry name" value="PRK02304.1-3"/>
    <property type="match status" value="1"/>
</dbReference>
<dbReference type="GO" id="GO:0002055">
    <property type="term" value="F:adenine binding"/>
    <property type="evidence" value="ECO:0007669"/>
    <property type="project" value="TreeGrafter"/>
</dbReference>
<dbReference type="SUPFAM" id="SSF53271">
    <property type="entry name" value="PRTase-like"/>
    <property type="match status" value="1"/>
</dbReference>
<keyword evidence="11" id="KW-0660">Purine salvage</keyword>
<protein>
    <recommendedName>
        <fullName evidence="7">Adenine phosphoribosyltransferase</fullName>
        <ecNumber evidence="6">2.4.2.7</ecNumber>
    </recommendedName>
</protein>
<comment type="similarity">
    <text evidence="5">Belongs to the purine/pyrimidine phosphoribosyltransferase family.</text>
</comment>
<dbReference type="NCBIfam" id="TIGR01090">
    <property type="entry name" value="apt"/>
    <property type="match status" value="1"/>
</dbReference>
<evidence type="ECO:0000256" key="4">
    <source>
        <dbReference type="ARBA" id="ARBA00004659"/>
    </source>
</evidence>
<comment type="function">
    <text evidence="2">Catalyzes a salvage reaction resulting in the formation of AMP, that is energically less costly than de novo synthesis.</text>
</comment>
<dbReference type="FunFam" id="3.40.50.2020:FF:000021">
    <property type="entry name" value="Adenine phosphoribosyltransferase"/>
    <property type="match status" value="1"/>
</dbReference>
<dbReference type="GO" id="GO:0006166">
    <property type="term" value="P:purine ribonucleoside salvage"/>
    <property type="evidence" value="ECO:0007669"/>
    <property type="project" value="UniProtKB-KW"/>
</dbReference>
<evidence type="ECO:0000256" key="5">
    <source>
        <dbReference type="ARBA" id="ARBA00008391"/>
    </source>
</evidence>
<dbReference type="InterPro" id="IPR000836">
    <property type="entry name" value="PRTase_dom"/>
</dbReference>
<evidence type="ECO:0000256" key="10">
    <source>
        <dbReference type="ARBA" id="ARBA00022679"/>
    </source>
</evidence>
<feature type="domain" description="Phosphoribosyltransferase" evidence="12">
    <location>
        <begin position="50"/>
        <end position="159"/>
    </location>
</feature>
<dbReference type="PANTHER" id="PTHR32315">
    <property type="entry name" value="ADENINE PHOSPHORIBOSYLTRANSFERASE"/>
    <property type="match status" value="1"/>
</dbReference>
<organism evidence="13 14">
    <name type="scientific">Pristionchus mayeri</name>
    <dbReference type="NCBI Taxonomy" id="1317129"/>
    <lineage>
        <taxon>Eukaryota</taxon>
        <taxon>Metazoa</taxon>
        <taxon>Ecdysozoa</taxon>
        <taxon>Nematoda</taxon>
        <taxon>Chromadorea</taxon>
        <taxon>Rhabditida</taxon>
        <taxon>Rhabditina</taxon>
        <taxon>Diplogasteromorpha</taxon>
        <taxon>Diplogasteroidea</taxon>
        <taxon>Neodiplogasteridae</taxon>
        <taxon>Pristionchus</taxon>
    </lineage>
</organism>
<name>A0AAN5CZ88_9BILA</name>
<gene>
    <name evidence="13" type="ORF">PMAYCL1PPCAC_23170</name>
</gene>
<dbReference type="AlphaFoldDB" id="A0AAN5CZ88"/>
<dbReference type="GO" id="GO:0016208">
    <property type="term" value="F:AMP binding"/>
    <property type="evidence" value="ECO:0007669"/>
    <property type="project" value="TreeGrafter"/>
</dbReference>
<evidence type="ECO:0000259" key="12">
    <source>
        <dbReference type="Pfam" id="PF00156"/>
    </source>
</evidence>
<dbReference type="GO" id="GO:0006168">
    <property type="term" value="P:adenine salvage"/>
    <property type="evidence" value="ECO:0007669"/>
    <property type="project" value="InterPro"/>
</dbReference>
<dbReference type="HAMAP" id="MF_00004">
    <property type="entry name" value="Aden_phosphoribosyltr"/>
    <property type="match status" value="1"/>
</dbReference>
<reference evidence="14" key="1">
    <citation type="submission" date="2022-10" db="EMBL/GenBank/DDBJ databases">
        <title>Genome assembly of Pristionchus species.</title>
        <authorList>
            <person name="Yoshida K."/>
            <person name="Sommer R.J."/>
        </authorList>
    </citation>
    <scope>NUCLEOTIDE SEQUENCE [LARGE SCALE GENOMIC DNA]</scope>
    <source>
        <strain evidence="14">RS5460</strain>
    </source>
</reference>
<comment type="caution">
    <text evidence="13">The sequence shown here is derived from an EMBL/GenBank/DDBJ whole genome shotgun (WGS) entry which is preliminary data.</text>
</comment>
<evidence type="ECO:0000256" key="2">
    <source>
        <dbReference type="ARBA" id="ARBA00003968"/>
    </source>
</evidence>
<dbReference type="Pfam" id="PF00156">
    <property type="entry name" value="Pribosyltran"/>
    <property type="match status" value="1"/>
</dbReference>
<comment type="pathway">
    <text evidence="4">Purine metabolism; AMP biosynthesis via salvage pathway; AMP from adenine: step 1/1.</text>
</comment>
<dbReference type="InterPro" id="IPR005764">
    <property type="entry name" value="Ade_phspho_trans"/>
</dbReference>
<comment type="subcellular location">
    <subcellularLocation>
        <location evidence="3">Cytoplasm</location>
    </subcellularLocation>
</comment>
<dbReference type="CDD" id="cd06223">
    <property type="entry name" value="PRTases_typeI"/>
    <property type="match status" value="1"/>
</dbReference>
<evidence type="ECO:0000256" key="11">
    <source>
        <dbReference type="ARBA" id="ARBA00022726"/>
    </source>
</evidence>
<dbReference type="NCBIfam" id="NF002636">
    <property type="entry name" value="PRK02304.1-5"/>
    <property type="match status" value="1"/>
</dbReference>
<keyword evidence="9" id="KW-0328">Glycosyltransferase</keyword>
<evidence type="ECO:0000256" key="9">
    <source>
        <dbReference type="ARBA" id="ARBA00022676"/>
    </source>
</evidence>
<dbReference type="GO" id="GO:0044209">
    <property type="term" value="P:AMP salvage"/>
    <property type="evidence" value="ECO:0007669"/>
    <property type="project" value="TreeGrafter"/>
</dbReference>
<evidence type="ECO:0000256" key="1">
    <source>
        <dbReference type="ARBA" id="ARBA00000868"/>
    </source>
</evidence>
<comment type="catalytic activity">
    <reaction evidence="1">
        <text>AMP + diphosphate = 5-phospho-alpha-D-ribose 1-diphosphate + adenine</text>
        <dbReference type="Rhea" id="RHEA:16609"/>
        <dbReference type="ChEBI" id="CHEBI:16708"/>
        <dbReference type="ChEBI" id="CHEBI:33019"/>
        <dbReference type="ChEBI" id="CHEBI:58017"/>
        <dbReference type="ChEBI" id="CHEBI:456215"/>
        <dbReference type="EC" id="2.4.2.7"/>
    </reaction>
</comment>
<feature type="non-terminal residue" evidence="13">
    <location>
        <position position="1"/>
    </location>
</feature>
<dbReference type="GO" id="GO:0003999">
    <property type="term" value="F:adenine phosphoribosyltransferase activity"/>
    <property type="evidence" value="ECO:0007669"/>
    <property type="project" value="UniProtKB-EC"/>
</dbReference>
<evidence type="ECO:0000256" key="3">
    <source>
        <dbReference type="ARBA" id="ARBA00004496"/>
    </source>
</evidence>
<dbReference type="InterPro" id="IPR050054">
    <property type="entry name" value="UPRTase/APRTase"/>
</dbReference>
<evidence type="ECO:0000313" key="14">
    <source>
        <dbReference type="Proteomes" id="UP001328107"/>
    </source>
</evidence>
<dbReference type="Gene3D" id="3.40.50.2020">
    <property type="match status" value="1"/>
</dbReference>
<accession>A0AAN5CZ88</accession>
<evidence type="ECO:0000256" key="7">
    <source>
        <dbReference type="ARBA" id="ARBA00017366"/>
    </source>
</evidence>
<dbReference type="EC" id="2.4.2.7" evidence="6"/>